<dbReference type="PANTHER" id="PTHR43084:SF1">
    <property type="entry name" value="PERSULFIDE DIOXYGENASE ETHE1, MITOCHONDRIAL"/>
    <property type="match status" value="1"/>
</dbReference>
<name>A0A8H2NQ29_PSEFL</name>
<dbReference type="Proteomes" id="UP000325723">
    <property type="component" value="Unassembled WGS sequence"/>
</dbReference>
<reference evidence="3 4" key="1">
    <citation type="submission" date="2019-09" db="EMBL/GenBank/DDBJ databases">
        <authorList>
            <person name="Chandra G."/>
            <person name="Truman W A."/>
        </authorList>
    </citation>
    <scope>NUCLEOTIDE SEQUENCE [LARGE SCALE GENOMIC DNA]</scope>
    <source>
        <strain evidence="3">PS900</strain>
    </source>
</reference>
<dbReference type="AlphaFoldDB" id="A0A8H2NQ29"/>
<evidence type="ECO:0000313" key="3">
    <source>
        <dbReference type="EMBL" id="VVO82286.1"/>
    </source>
</evidence>
<proteinExistence type="predicted"/>
<evidence type="ECO:0000256" key="1">
    <source>
        <dbReference type="ARBA" id="ARBA00022723"/>
    </source>
</evidence>
<dbReference type="SMART" id="SM00849">
    <property type="entry name" value="Lactamase_B"/>
    <property type="match status" value="1"/>
</dbReference>
<dbReference type="InterPro" id="IPR051682">
    <property type="entry name" value="Mito_Persulfide_Diox"/>
</dbReference>
<evidence type="ECO:0000313" key="4">
    <source>
        <dbReference type="Proteomes" id="UP000325723"/>
    </source>
</evidence>
<dbReference type="GO" id="GO:0070813">
    <property type="term" value="P:hydrogen sulfide metabolic process"/>
    <property type="evidence" value="ECO:0007669"/>
    <property type="project" value="TreeGrafter"/>
</dbReference>
<dbReference type="InterPro" id="IPR001279">
    <property type="entry name" value="Metallo-B-lactamas"/>
</dbReference>
<protein>
    <submittedName>
        <fullName evidence="3">Putative metallo-hydrolase</fullName>
        <ecNumber evidence="3">3.-.-.-</ecNumber>
    </submittedName>
</protein>
<dbReference type="GO" id="GO:0046872">
    <property type="term" value="F:metal ion binding"/>
    <property type="evidence" value="ECO:0007669"/>
    <property type="project" value="UniProtKB-KW"/>
</dbReference>
<dbReference type="InterPro" id="IPR036866">
    <property type="entry name" value="RibonucZ/Hydroxyglut_hydro"/>
</dbReference>
<accession>A0A8H2NQ29</accession>
<dbReference type="SUPFAM" id="SSF56281">
    <property type="entry name" value="Metallo-hydrolase/oxidoreductase"/>
    <property type="match status" value="1"/>
</dbReference>
<dbReference type="PANTHER" id="PTHR43084">
    <property type="entry name" value="PERSULFIDE DIOXYGENASE ETHE1"/>
    <property type="match status" value="1"/>
</dbReference>
<dbReference type="GO" id="GO:0050313">
    <property type="term" value="F:sulfur dioxygenase activity"/>
    <property type="evidence" value="ECO:0007669"/>
    <property type="project" value="InterPro"/>
</dbReference>
<dbReference type="Pfam" id="PF00753">
    <property type="entry name" value="Lactamase_B"/>
    <property type="match status" value="1"/>
</dbReference>
<sequence length="287" mass="32052">MNMLVKTFTDTLTGTFSYVVYRKDRKECAVIDPVLGYDFRSGKTDTKGADDIIAFIVSQGLKVQWLLETHMHADHLSSSAYLRSKVGGKIAASEKVKTVQAVFGKIYNFAPEYYKADGLFDYFFKDDEKFEIAGMPAVALYVPGHTPADVAYFVNNQAAFVGDTLFAPDLGTARCDFPGGDAEQLFTSTQRLLSLPSQIQLYLCHDYPPEGRERQSVVTVSEQRSKNIHVRQGSDMATFVRVRQTRDATLSMPDLLLPSLQVNIRAGVLPEPAENGKRYLRIPLDED</sequence>
<dbReference type="EC" id="3.-.-.-" evidence="3"/>
<comment type="caution">
    <text evidence="3">The sequence shown here is derived from an EMBL/GenBank/DDBJ whole genome shotgun (WGS) entry which is preliminary data.</text>
</comment>
<organism evidence="3 4">
    <name type="scientific">Pseudomonas fluorescens</name>
    <dbReference type="NCBI Taxonomy" id="294"/>
    <lineage>
        <taxon>Bacteria</taxon>
        <taxon>Pseudomonadati</taxon>
        <taxon>Pseudomonadota</taxon>
        <taxon>Gammaproteobacteria</taxon>
        <taxon>Pseudomonadales</taxon>
        <taxon>Pseudomonadaceae</taxon>
        <taxon>Pseudomonas</taxon>
    </lineage>
</organism>
<keyword evidence="1" id="KW-0479">Metal-binding</keyword>
<dbReference type="EMBL" id="CABVIE010000005">
    <property type="protein sequence ID" value="VVO82286.1"/>
    <property type="molecule type" value="Genomic_DNA"/>
</dbReference>
<keyword evidence="3" id="KW-0378">Hydrolase</keyword>
<dbReference type="GO" id="GO:0016787">
    <property type="term" value="F:hydrolase activity"/>
    <property type="evidence" value="ECO:0007669"/>
    <property type="project" value="UniProtKB-KW"/>
</dbReference>
<dbReference type="Gene3D" id="3.60.15.10">
    <property type="entry name" value="Ribonuclease Z/Hydroxyacylglutathione hydrolase-like"/>
    <property type="match status" value="1"/>
</dbReference>
<gene>
    <name evidence="3" type="ORF">PS900_01880</name>
</gene>
<feature type="domain" description="Metallo-beta-lactamase" evidence="2">
    <location>
        <begin position="14"/>
        <end position="205"/>
    </location>
</feature>
<dbReference type="CDD" id="cd07724">
    <property type="entry name" value="POD-like_MBL-fold"/>
    <property type="match status" value="1"/>
</dbReference>
<dbReference type="RefSeq" id="WP_150757584.1">
    <property type="nucleotide sequence ID" value="NZ_CABVIE010000005.1"/>
</dbReference>
<evidence type="ECO:0000259" key="2">
    <source>
        <dbReference type="SMART" id="SM00849"/>
    </source>
</evidence>
<dbReference type="InterPro" id="IPR044528">
    <property type="entry name" value="POD-like_MBL-fold"/>
</dbReference>
<dbReference type="GO" id="GO:0006749">
    <property type="term" value="P:glutathione metabolic process"/>
    <property type="evidence" value="ECO:0007669"/>
    <property type="project" value="InterPro"/>
</dbReference>